<keyword evidence="6" id="KW-1185">Reference proteome</keyword>
<protein>
    <submittedName>
        <fullName evidence="5">Type I restriction enzyme S subunit</fullName>
        <ecNumber evidence="5">3.1.21.3</ecNumber>
    </submittedName>
</protein>
<dbReference type="Pfam" id="PF01420">
    <property type="entry name" value="Methylase_S"/>
    <property type="match status" value="2"/>
</dbReference>
<dbReference type="PANTHER" id="PTHR43140:SF1">
    <property type="entry name" value="TYPE I RESTRICTION ENZYME ECOKI SPECIFICITY SUBUNIT"/>
    <property type="match status" value="1"/>
</dbReference>
<feature type="domain" description="Type I restriction modification DNA specificity" evidence="4">
    <location>
        <begin position="381"/>
        <end position="527"/>
    </location>
</feature>
<reference evidence="5 6" key="1">
    <citation type="submission" date="2020-08" db="EMBL/GenBank/DDBJ databases">
        <title>Genomic Encyclopedia of Type Strains, Phase IV (KMG-IV): sequencing the most valuable type-strain genomes for metagenomic binning, comparative biology and taxonomic classification.</title>
        <authorList>
            <person name="Goeker M."/>
        </authorList>
    </citation>
    <scope>NUCLEOTIDE SEQUENCE [LARGE SCALE GENOMIC DNA]</scope>
    <source>
        <strain evidence="5 6">DSM 22198</strain>
    </source>
</reference>
<evidence type="ECO:0000313" key="5">
    <source>
        <dbReference type="EMBL" id="MBB6250076.1"/>
    </source>
</evidence>
<dbReference type="GO" id="GO:0009307">
    <property type="term" value="P:DNA restriction-modification system"/>
    <property type="evidence" value="ECO:0007669"/>
    <property type="project" value="UniProtKB-KW"/>
</dbReference>
<dbReference type="RefSeq" id="WP_184797362.1">
    <property type="nucleotide sequence ID" value="NZ_JACIIZ010000002.1"/>
</dbReference>
<keyword evidence="3" id="KW-0238">DNA-binding</keyword>
<dbReference type="Gene3D" id="3.90.220.20">
    <property type="entry name" value="DNA methylase specificity domains"/>
    <property type="match status" value="2"/>
</dbReference>
<feature type="domain" description="Type I restriction modification DNA specificity" evidence="4">
    <location>
        <begin position="68"/>
        <end position="240"/>
    </location>
</feature>
<gene>
    <name evidence="5" type="ORF">FHS74_000617</name>
</gene>
<accession>A0A7X0AVL0</accession>
<sequence length="557" mass="62210">MNADILLDHYDRIADAPDAIPRLRRFVLDLAVRGKLVPQDPADEPAAVTLRRLVGPVVQDGAFELPPTWCWVKVGDVAHTRLGKMLDKEKNKGPLRPYLRNINVRWFDFNLSDLLEMPFEDKELEDFCLKCGDVMICEGGEPGRAAVWRDAASGIYFQKAIHRVRLFEIINPDFFVYALKSSANDGRLYEYFTGSGIKHFTGRGLNLYQFPLPPLAEQRRIVAKVDELMALCDQLEAARTAREETRDRMAAASLARLNAPDPETFPTDARFALNALPALTTRPDQVKQLRQTILNLAVRGKLTYQDFSSESVKDFLGRLPHQRKSLELKSEKTIKYNNILGHHSNPNDLPHGWEYEALGRLTNPLKKISYGVLIPGPDVDNGVPFIRVQDLALSDHPPRPQKTISRDVDLQYHKTRIEGGEILICVVGSIGKLGIAPIQWAGSNIARAVARISLISDLNSEYIIIFLRSDYAQGYFLDATRKLAQPTLNVGLLEMLPVPIPPLAEQRRIVAKVNELMALCDQLEAALTAASTARARLLEAALQAALVPVEPLLNAAE</sequence>
<dbReference type="CDD" id="cd17253">
    <property type="entry name" value="RMtype1_S_Eco933I-TRD2-CR2_like"/>
    <property type="match status" value="1"/>
</dbReference>
<dbReference type="GO" id="GO:0003677">
    <property type="term" value="F:DNA binding"/>
    <property type="evidence" value="ECO:0007669"/>
    <property type="project" value="UniProtKB-KW"/>
</dbReference>
<evidence type="ECO:0000256" key="3">
    <source>
        <dbReference type="ARBA" id="ARBA00023125"/>
    </source>
</evidence>
<comment type="caution">
    <text evidence="5">The sequence shown here is derived from an EMBL/GenBank/DDBJ whole genome shotgun (WGS) entry which is preliminary data.</text>
</comment>
<dbReference type="SUPFAM" id="SSF116734">
    <property type="entry name" value="DNA methylase specificity domain"/>
    <property type="match status" value="2"/>
</dbReference>
<evidence type="ECO:0000256" key="2">
    <source>
        <dbReference type="ARBA" id="ARBA00022747"/>
    </source>
</evidence>
<evidence type="ECO:0000259" key="4">
    <source>
        <dbReference type="Pfam" id="PF01420"/>
    </source>
</evidence>
<proteinExistence type="inferred from homology"/>
<dbReference type="InterPro" id="IPR000055">
    <property type="entry name" value="Restrct_endonuc_typeI_TRD"/>
</dbReference>
<keyword evidence="5" id="KW-0378">Hydrolase</keyword>
<evidence type="ECO:0000256" key="1">
    <source>
        <dbReference type="ARBA" id="ARBA00010923"/>
    </source>
</evidence>
<dbReference type="Proteomes" id="UP000539175">
    <property type="component" value="Unassembled WGS sequence"/>
</dbReference>
<dbReference type="GO" id="GO:0009035">
    <property type="term" value="F:type I site-specific deoxyribonuclease activity"/>
    <property type="evidence" value="ECO:0007669"/>
    <property type="project" value="UniProtKB-EC"/>
</dbReference>
<dbReference type="InterPro" id="IPR044946">
    <property type="entry name" value="Restrct_endonuc_typeI_TRD_sf"/>
</dbReference>
<dbReference type="EMBL" id="JACIIZ010000002">
    <property type="protein sequence ID" value="MBB6250076.1"/>
    <property type="molecule type" value="Genomic_DNA"/>
</dbReference>
<name>A0A7X0AVL0_9PROT</name>
<dbReference type="InterPro" id="IPR051212">
    <property type="entry name" value="Type-I_RE_S_subunit"/>
</dbReference>
<dbReference type="AlphaFoldDB" id="A0A7X0AVL0"/>
<dbReference type="PANTHER" id="PTHR43140">
    <property type="entry name" value="TYPE-1 RESTRICTION ENZYME ECOKI SPECIFICITY PROTEIN"/>
    <property type="match status" value="1"/>
</dbReference>
<evidence type="ECO:0000313" key="6">
    <source>
        <dbReference type="Proteomes" id="UP000539175"/>
    </source>
</evidence>
<dbReference type="EC" id="3.1.21.3" evidence="5"/>
<organism evidence="5 6">
    <name type="scientific">Nitrospirillum iridis</name>
    <dbReference type="NCBI Taxonomy" id="765888"/>
    <lineage>
        <taxon>Bacteria</taxon>
        <taxon>Pseudomonadati</taxon>
        <taxon>Pseudomonadota</taxon>
        <taxon>Alphaproteobacteria</taxon>
        <taxon>Rhodospirillales</taxon>
        <taxon>Azospirillaceae</taxon>
        <taxon>Nitrospirillum</taxon>
    </lineage>
</organism>
<keyword evidence="2" id="KW-0680">Restriction system</keyword>
<dbReference type="CDD" id="cd17256">
    <property type="entry name" value="RMtype1_S_EcoJA65PI-TRD1-CR1_like"/>
    <property type="match status" value="1"/>
</dbReference>
<comment type="similarity">
    <text evidence="1">Belongs to the type-I restriction system S methylase family.</text>
</comment>